<sequence>MDGVEVSQEDRQSGYDISLLTLKPRNSAHIPDSLAVEAADPFGDTDERSPLAHPNPSFVDSDRPSSTRSSEQRASRTAIPPISNTVPRFAAAAYQHRARASESGSSLTKHRLDMLASAEDDDKGGWVVAGVKARRQQPLWQRRWLLLAAAILVLAVCVGVGVGVGVMMGRKKHASVDKQDAAQTSGLSFTAVPHTATPSPTSASSPSTLLDSAVTPATAAQASPTDPESMGGMASDAPPAATLAPQGTSSSAQADWVGTPLSDSWAVRGTESGWA</sequence>
<feature type="compositionally biased region" description="Low complexity" evidence="1">
    <location>
        <begin position="191"/>
        <end position="208"/>
    </location>
</feature>
<name>A0A511KRP7_RHOTO</name>
<evidence type="ECO:0000313" key="3">
    <source>
        <dbReference type="EMBL" id="GEM12566.1"/>
    </source>
</evidence>
<dbReference type="AlphaFoldDB" id="A0A511KRP7"/>
<reference evidence="3 4" key="1">
    <citation type="submission" date="2019-07" db="EMBL/GenBank/DDBJ databases">
        <title>Rhodotorula toruloides NBRC10032 genome sequencing.</title>
        <authorList>
            <person name="Shida Y."/>
            <person name="Takaku H."/>
            <person name="Ogasawara W."/>
            <person name="Mori K."/>
        </authorList>
    </citation>
    <scope>NUCLEOTIDE SEQUENCE [LARGE SCALE GENOMIC DNA]</scope>
    <source>
        <strain evidence="3 4">NBRC10032</strain>
    </source>
</reference>
<feature type="region of interest" description="Disordered" evidence="1">
    <location>
        <begin position="191"/>
        <end position="258"/>
    </location>
</feature>
<comment type="caution">
    <text evidence="3">The sequence shown here is derived from an EMBL/GenBank/DDBJ whole genome shotgun (WGS) entry which is preliminary data.</text>
</comment>
<protein>
    <submittedName>
        <fullName evidence="3">Cell wall surface anchor family protein</fullName>
    </submittedName>
</protein>
<feature type="region of interest" description="Disordered" evidence="1">
    <location>
        <begin position="26"/>
        <end position="77"/>
    </location>
</feature>
<evidence type="ECO:0000313" key="4">
    <source>
        <dbReference type="Proteomes" id="UP000321518"/>
    </source>
</evidence>
<accession>A0A511KRP7</accession>
<feature type="transmembrane region" description="Helical" evidence="2">
    <location>
        <begin position="144"/>
        <end position="168"/>
    </location>
</feature>
<feature type="compositionally biased region" description="Basic and acidic residues" evidence="1">
    <location>
        <begin position="60"/>
        <end position="74"/>
    </location>
</feature>
<dbReference type="OrthoDB" id="2527444at2759"/>
<keyword evidence="2" id="KW-0472">Membrane</keyword>
<keyword evidence="2" id="KW-0812">Transmembrane</keyword>
<dbReference type="Proteomes" id="UP000321518">
    <property type="component" value="Unassembled WGS sequence"/>
</dbReference>
<dbReference type="EMBL" id="BJWK01000022">
    <property type="protein sequence ID" value="GEM12566.1"/>
    <property type="molecule type" value="Genomic_DNA"/>
</dbReference>
<evidence type="ECO:0000256" key="1">
    <source>
        <dbReference type="SAM" id="MobiDB-lite"/>
    </source>
</evidence>
<proteinExistence type="predicted"/>
<organism evidence="3 4">
    <name type="scientific">Rhodotorula toruloides</name>
    <name type="common">Yeast</name>
    <name type="synonym">Rhodosporidium toruloides</name>
    <dbReference type="NCBI Taxonomy" id="5286"/>
    <lineage>
        <taxon>Eukaryota</taxon>
        <taxon>Fungi</taxon>
        <taxon>Dikarya</taxon>
        <taxon>Basidiomycota</taxon>
        <taxon>Pucciniomycotina</taxon>
        <taxon>Microbotryomycetes</taxon>
        <taxon>Sporidiobolales</taxon>
        <taxon>Sporidiobolaceae</taxon>
        <taxon>Rhodotorula</taxon>
    </lineage>
</organism>
<evidence type="ECO:0000256" key="2">
    <source>
        <dbReference type="SAM" id="Phobius"/>
    </source>
</evidence>
<gene>
    <name evidence="3" type="ORF">Rt10032_c22g6583</name>
</gene>
<keyword evidence="2" id="KW-1133">Transmembrane helix</keyword>